<dbReference type="Proteomes" id="UP000023152">
    <property type="component" value="Unassembled WGS sequence"/>
</dbReference>
<name>X6LRL7_RETFI</name>
<sequence>EEEEDEGGDSCDYEYELDLLAIQKDPVLSKYFLFSPSNHRYYINPDKVKPNQLFLSSIGATKPGFEKKGLFNYLRTIYWSLVASLGFELLFELEVSETSLGIDKTRMQECKEVIRGNILFVKDAVFSDGTTVQELIAQKDLDKQFKDIPHILKTACYAVTLCKFSELANKDVSYIFERYMQSSNYAKKHYRTHKTGH</sequence>
<dbReference type="EMBL" id="ASPP01030601">
    <property type="protein sequence ID" value="ETO04051.1"/>
    <property type="molecule type" value="Genomic_DNA"/>
</dbReference>
<comment type="caution">
    <text evidence="1">The sequence shown here is derived from an EMBL/GenBank/DDBJ whole genome shotgun (WGS) entry which is preliminary data.</text>
</comment>
<gene>
    <name evidence="1" type="ORF">RFI_33351</name>
</gene>
<evidence type="ECO:0000313" key="1">
    <source>
        <dbReference type="EMBL" id="ETO04051.1"/>
    </source>
</evidence>
<proteinExistence type="predicted"/>
<accession>X6LRL7</accession>
<dbReference type="AlphaFoldDB" id="X6LRL7"/>
<keyword evidence="2" id="KW-1185">Reference proteome</keyword>
<feature type="non-terminal residue" evidence="1">
    <location>
        <position position="1"/>
    </location>
</feature>
<organism evidence="1 2">
    <name type="scientific">Reticulomyxa filosa</name>
    <dbReference type="NCBI Taxonomy" id="46433"/>
    <lineage>
        <taxon>Eukaryota</taxon>
        <taxon>Sar</taxon>
        <taxon>Rhizaria</taxon>
        <taxon>Retaria</taxon>
        <taxon>Foraminifera</taxon>
        <taxon>Monothalamids</taxon>
        <taxon>Reticulomyxidae</taxon>
        <taxon>Reticulomyxa</taxon>
    </lineage>
</organism>
<evidence type="ECO:0000313" key="2">
    <source>
        <dbReference type="Proteomes" id="UP000023152"/>
    </source>
</evidence>
<reference evidence="1 2" key="1">
    <citation type="journal article" date="2013" name="Curr. Biol.">
        <title>The Genome of the Foraminiferan Reticulomyxa filosa.</title>
        <authorList>
            <person name="Glockner G."/>
            <person name="Hulsmann N."/>
            <person name="Schleicher M."/>
            <person name="Noegel A.A."/>
            <person name="Eichinger L."/>
            <person name="Gallinger C."/>
            <person name="Pawlowski J."/>
            <person name="Sierra R."/>
            <person name="Euteneuer U."/>
            <person name="Pillet L."/>
            <person name="Moustafa A."/>
            <person name="Platzer M."/>
            <person name="Groth M."/>
            <person name="Szafranski K."/>
            <person name="Schliwa M."/>
        </authorList>
    </citation>
    <scope>NUCLEOTIDE SEQUENCE [LARGE SCALE GENOMIC DNA]</scope>
</reference>
<protein>
    <submittedName>
        <fullName evidence="1">Uncharacterized protein</fullName>
    </submittedName>
</protein>